<organism evidence="2 3">
    <name type="scientific">Candidatus Pullilachnospira stercoravium</name>
    <dbReference type="NCBI Taxonomy" id="2840913"/>
    <lineage>
        <taxon>Bacteria</taxon>
        <taxon>Bacillati</taxon>
        <taxon>Bacillota</taxon>
        <taxon>Clostridia</taxon>
        <taxon>Lachnospirales</taxon>
        <taxon>Lachnospiraceae</taxon>
        <taxon>Lachnospiraceae incertae sedis</taxon>
        <taxon>Candidatus Pullilachnospira</taxon>
    </lineage>
</organism>
<dbReference type="Pfam" id="PF00535">
    <property type="entry name" value="Glycos_transf_2"/>
    <property type="match status" value="1"/>
</dbReference>
<evidence type="ECO:0000313" key="2">
    <source>
        <dbReference type="EMBL" id="HIV12046.1"/>
    </source>
</evidence>
<evidence type="ECO:0000259" key="1">
    <source>
        <dbReference type="Pfam" id="PF00535"/>
    </source>
</evidence>
<accession>A0A9D1NSI6</accession>
<dbReference type="SUPFAM" id="SSF53448">
    <property type="entry name" value="Nucleotide-diphospho-sugar transferases"/>
    <property type="match status" value="1"/>
</dbReference>
<dbReference type="CDD" id="cd00761">
    <property type="entry name" value="Glyco_tranf_GTA_type"/>
    <property type="match status" value="1"/>
</dbReference>
<dbReference type="PANTHER" id="PTHR22916">
    <property type="entry name" value="GLYCOSYLTRANSFERASE"/>
    <property type="match status" value="1"/>
</dbReference>
<proteinExistence type="predicted"/>
<reference evidence="2" key="2">
    <citation type="journal article" date="2021" name="PeerJ">
        <title>Extensive microbial diversity within the chicken gut microbiome revealed by metagenomics and culture.</title>
        <authorList>
            <person name="Gilroy R."/>
            <person name="Ravi A."/>
            <person name="Getino M."/>
            <person name="Pursley I."/>
            <person name="Horton D.L."/>
            <person name="Alikhan N.F."/>
            <person name="Baker D."/>
            <person name="Gharbi K."/>
            <person name="Hall N."/>
            <person name="Watson M."/>
            <person name="Adriaenssens E.M."/>
            <person name="Foster-Nyarko E."/>
            <person name="Jarju S."/>
            <person name="Secka A."/>
            <person name="Antonio M."/>
            <person name="Oren A."/>
            <person name="Chaudhuri R.R."/>
            <person name="La Ragione R."/>
            <person name="Hildebrand F."/>
            <person name="Pallen M.J."/>
        </authorList>
    </citation>
    <scope>NUCLEOTIDE SEQUENCE</scope>
    <source>
        <strain evidence="2">ChiBcec2-4451</strain>
    </source>
</reference>
<dbReference type="EMBL" id="DVON01000052">
    <property type="protein sequence ID" value="HIV12046.1"/>
    <property type="molecule type" value="Genomic_DNA"/>
</dbReference>
<dbReference type="GO" id="GO:0016758">
    <property type="term" value="F:hexosyltransferase activity"/>
    <property type="evidence" value="ECO:0007669"/>
    <property type="project" value="UniProtKB-ARBA"/>
</dbReference>
<dbReference type="Proteomes" id="UP000886723">
    <property type="component" value="Unassembled WGS sequence"/>
</dbReference>
<comment type="caution">
    <text evidence="2">The sequence shown here is derived from an EMBL/GenBank/DDBJ whole genome shotgun (WGS) entry which is preliminary data.</text>
</comment>
<dbReference type="Gene3D" id="3.90.550.10">
    <property type="entry name" value="Spore Coat Polysaccharide Biosynthesis Protein SpsA, Chain A"/>
    <property type="match status" value="1"/>
</dbReference>
<dbReference type="PANTHER" id="PTHR22916:SF3">
    <property type="entry name" value="UDP-GLCNAC:BETAGAL BETA-1,3-N-ACETYLGLUCOSAMINYLTRANSFERASE-LIKE PROTEIN 1"/>
    <property type="match status" value="1"/>
</dbReference>
<dbReference type="AlphaFoldDB" id="A0A9D1NSI6"/>
<dbReference type="InterPro" id="IPR029044">
    <property type="entry name" value="Nucleotide-diphossugar_trans"/>
</dbReference>
<feature type="domain" description="Glycosyltransferase 2-like" evidence="1">
    <location>
        <begin position="7"/>
        <end position="153"/>
    </location>
</feature>
<name>A0A9D1NSI6_9FIRM</name>
<evidence type="ECO:0000313" key="3">
    <source>
        <dbReference type="Proteomes" id="UP000886723"/>
    </source>
</evidence>
<sequence length="262" mass="30828">MEKQHTFVICAYQESEYLEECIRSLMRQTVKSEILMATSTPNPYIKKVSEKYAIPLYVNTGERGITQDWNFAYRQAKTPLVTIAHQDDVYAKNYTELVLEYLKKSRDPLLLFTDYGELRDGVTVLKNHLLQIKRAMLQPLRIPMFWNSIFVRRRILSLGDPICCPAVTFCRERLPEEIFTPGFRSDEDWEAWERLSRMKGAFVFIPSVGMLHRIHQDSETSAILGDHARNEEDYQMFRKFWPRPIARFLANLYSKSEQSNNL</sequence>
<reference evidence="2" key="1">
    <citation type="submission" date="2020-10" db="EMBL/GenBank/DDBJ databases">
        <authorList>
            <person name="Gilroy R."/>
        </authorList>
    </citation>
    <scope>NUCLEOTIDE SEQUENCE</scope>
    <source>
        <strain evidence="2">ChiBcec2-4451</strain>
    </source>
</reference>
<protein>
    <submittedName>
        <fullName evidence="2">Glycosyltransferase</fullName>
    </submittedName>
</protein>
<gene>
    <name evidence="2" type="ORF">IAA63_02760</name>
</gene>
<dbReference type="InterPro" id="IPR001173">
    <property type="entry name" value="Glyco_trans_2-like"/>
</dbReference>